<reference evidence="1 2" key="1">
    <citation type="submission" date="2020-05" db="EMBL/GenBank/DDBJ databases">
        <title>Complete genome sequence of Alicycliphilus denitrificans DP3.</title>
        <authorList>
            <person name="Chen X."/>
        </authorList>
    </citation>
    <scope>NUCLEOTIDE SEQUENCE [LARGE SCALE GENOMIC DNA]</scope>
    <source>
        <strain evidence="1 2">DP3</strain>
    </source>
</reference>
<accession>A0A858ZVS2</accession>
<evidence type="ECO:0000313" key="2">
    <source>
        <dbReference type="Proteomes" id="UP000500755"/>
    </source>
</evidence>
<gene>
    <name evidence="1" type="ORF">HF896_15345</name>
</gene>
<protein>
    <submittedName>
        <fullName evidence="1">Uncharacterized protein</fullName>
    </submittedName>
</protein>
<dbReference type="RefSeq" id="WP_041715937.1">
    <property type="nucleotide sequence ID" value="NZ_CP051298.1"/>
</dbReference>
<dbReference type="EMBL" id="CP051298">
    <property type="protein sequence ID" value="QKD44898.1"/>
    <property type="molecule type" value="Genomic_DNA"/>
</dbReference>
<dbReference type="AlphaFoldDB" id="A0A858ZVS2"/>
<organism evidence="1 2">
    <name type="scientific">Alicycliphilus denitrificans</name>
    <dbReference type="NCBI Taxonomy" id="179636"/>
    <lineage>
        <taxon>Bacteria</taxon>
        <taxon>Pseudomonadati</taxon>
        <taxon>Pseudomonadota</taxon>
        <taxon>Betaproteobacteria</taxon>
        <taxon>Burkholderiales</taxon>
        <taxon>Comamonadaceae</taxon>
        <taxon>Alicycliphilus</taxon>
    </lineage>
</organism>
<evidence type="ECO:0000313" key="1">
    <source>
        <dbReference type="EMBL" id="QKD44898.1"/>
    </source>
</evidence>
<sequence length="101" mass="10762">MQGRFDDVVGTGFVLISCSHRALSAMGAAVAAALRQLNARAAVIVPAGADAGQQGWEDLDGKFLPFMEQHGIETMLVRPDSMARLAPGGILRPCSWIARRI</sequence>
<dbReference type="Proteomes" id="UP000500755">
    <property type="component" value="Chromosome"/>
</dbReference>
<dbReference type="PROSITE" id="PS51257">
    <property type="entry name" value="PROKAR_LIPOPROTEIN"/>
    <property type="match status" value="1"/>
</dbReference>
<proteinExistence type="predicted"/>
<name>A0A858ZVS2_9BURK</name>